<sequence length="107" mass="12681">MITDSDIKKLKKIFATKDDLKKFAAKEDLKRFATKEDLERYATKENLKEELQQLEKRLTNNIIVFKDEILHEIIALRDDFTMISGHRDMLEDHEIRIGKLEKAVIIH</sequence>
<gene>
    <name evidence="2" type="ORF">COX47_03130</name>
</gene>
<proteinExistence type="predicted"/>
<evidence type="ECO:0000313" key="3">
    <source>
        <dbReference type="Proteomes" id="UP000231025"/>
    </source>
</evidence>
<evidence type="ECO:0000313" key="2">
    <source>
        <dbReference type="EMBL" id="PIP14808.1"/>
    </source>
</evidence>
<organism evidence="2 3">
    <name type="scientific">Candidatus Roizmanbacteria bacterium CG23_combo_of_CG06-09_8_20_14_all_35_49</name>
    <dbReference type="NCBI Taxonomy" id="1974863"/>
    <lineage>
        <taxon>Bacteria</taxon>
        <taxon>Candidatus Roizmaniibacteriota</taxon>
    </lineage>
</organism>
<comment type="caution">
    <text evidence="2">The sequence shown here is derived from an EMBL/GenBank/DDBJ whole genome shotgun (WGS) entry which is preliminary data.</text>
</comment>
<dbReference type="EMBL" id="PCRE01000044">
    <property type="protein sequence ID" value="PIP14808.1"/>
    <property type="molecule type" value="Genomic_DNA"/>
</dbReference>
<dbReference type="AlphaFoldDB" id="A0A2G9Y6E3"/>
<name>A0A2G9Y6E3_9BACT</name>
<reference evidence="2 3" key="1">
    <citation type="submission" date="2017-09" db="EMBL/GenBank/DDBJ databases">
        <title>Depth-based differentiation of microbial function through sediment-hosted aquifers and enrichment of novel symbionts in the deep terrestrial subsurface.</title>
        <authorList>
            <person name="Probst A.J."/>
            <person name="Ladd B."/>
            <person name="Jarett J.K."/>
            <person name="Geller-Mcgrath D.E."/>
            <person name="Sieber C.M."/>
            <person name="Emerson J.B."/>
            <person name="Anantharaman K."/>
            <person name="Thomas B.C."/>
            <person name="Malmstrom R."/>
            <person name="Stieglmeier M."/>
            <person name="Klingl A."/>
            <person name="Woyke T."/>
            <person name="Ryan C.M."/>
            <person name="Banfield J.F."/>
        </authorList>
    </citation>
    <scope>NUCLEOTIDE SEQUENCE [LARGE SCALE GENOMIC DNA]</scope>
    <source>
        <strain evidence="2">CG23_combo_of_CG06-09_8_20_14_all_35_49</strain>
    </source>
</reference>
<evidence type="ECO:0000256" key="1">
    <source>
        <dbReference type="SAM" id="Coils"/>
    </source>
</evidence>
<accession>A0A2G9Y6E3</accession>
<dbReference type="Proteomes" id="UP000231025">
    <property type="component" value="Unassembled WGS sequence"/>
</dbReference>
<keyword evidence="1" id="KW-0175">Coiled coil</keyword>
<feature type="coiled-coil region" evidence="1">
    <location>
        <begin position="41"/>
        <end position="68"/>
    </location>
</feature>
<protein>
    <submittedName>
        <fullName evidence="2">Uncharacterized protein</fullName>
    </submittedName>
</protein>